<protein>
    <submittedName>
        <fullName evidence="2">Pentapeptide repeat-containing protein</fullName>
    </submittedName>
</protein>
<evidence type="ECO:0000313" key="2">
    <source>
        <dbReference type="EMBL" id="MFC6197366.1"/>
    </source>
</evidence>
<dbReference type="EMBL" id="JBHSSW010000004">
    <property type="protein sequence ID" value="MFC6197366.1"/>
    <property type="molecule type" value="Genomic_DNA"/>
</dbReference>
<dbReference type="Proteomes" id="UP001596303">
    <property type="component" value="Unassembled WGS sequence"/>
</dbReference>
<dbReference type="Pfam" id="PF00805">
    <property type="entry name" value="Pentapeptide"/>
    <property type="match status" value="2"/>
</dbReference>
<proteinExistence type="predicted"/>
<organism evidence="2 3">
    <name type="scientific">Ponticaulis profundi</name>
    <dbReference type="NCBI Taxonomy" id="2665222"/>
    <lineage>
        <taxon>Bacteria</taxon>
        <taxon>Pseudomonadati</taxon>
        <taxon>Pseudomonadota</taxon>
        <taxon>Alphaproteobacteria</taxon>
        <taxon>Hyphomonadales</taxon>
        <taxon>Hyphomonadaceae</taxon>
        <taxon>Ponticaulis</taxon>
    </lineage>
</organism>
<dbReference type="RefSeq" id="WP_377376141.1">
    <property type="nucleotide sequence ID" value="NZ_JBHSSW010000004.1"/>
</dbReference>
<feature type="signal peptide" evidence="1">
    <location>
        <begin position="1"/>
        <end position="20"/>
    </location>
</feature>
<keyword evidence="3" id="KW-1185">Reference proteome</keyword>
<evidence type="ECO:0000256" key="1">
    <source>
        <dbReference type="SAM" id="SignalP"/>
    </source>
</evidence>
<dbReference type="InterPro" id="IPR001646">
    <property type="entry name" value="5peptide_repeat"/>
</dbReference>
<reference evidence="3" key="1">
    <citation type="journal article" date="2019" name="Int. J. Syst. Evol. Microbiol.">
        <title>The Global Catalogue of Microorganisms (GCM) 10K type strain sequencing project: providing services to taxonomists for standard genome sequencing and annotation.</title>
        <authorList>
            <consortium name="The Broad Institute Genomics Platform"/>
            <consortium name="The Broad Institute Genome Sequencing Center for Infectious Disease"/>
            <person name="Wu L."/>
            <person name="Ma J."/>
        </authorList>
    </citation>
    <scope>NUCLEOTIDE SEQUENCE [LARGE SCALE GENOMIC DNA]</scope>
    <source>
        <strain evidence="3">CGMCC-1.15741</strain>
    </source>
</reference>
<name>A0ABW1S777_9PROT</name>
<dbReference type="InterPro" id="IPR051082">
    <property type="entry name" value="Pentapeptide-BTB/POZ_domain"/>
</dbReference>
<sequence>MRNRLVVMLCALALAPVSYAQNASDIASVQSGHDCEGCNLFQAELSYRDLEKVNLSGSRLRQADLSLSTMNDANFRAANLSVANLFAGRFTSADFRDADLSQSNMVGAYFGSADFHGAKLAGANVSGAEMATAKGLTQAQLDQACGDEATELPEGLRIPSCRKLLRR</sequence>
<evidence type="ECO:0000313" key="3">
    <source>
        <dbReference type="Proteomes" id="UP001596303"/>
    </source>
</evidence>
<dbReference type="SUPFAM" id="SSF141571">
    <property type="entry name" value="Pentapeptide repeat-like"/>
    <property type="match status" value="1"/>
</dbReference>
<keyword evidence="1" id="KW-0732">Signal</keyword>
<gene>
    <name evidence="2" type="ORF">ACFQDM_04715</name>
</gene>
<dbReference type="PANTHER" id="PTHR14136">
    <property type="entry name" value="BTB_POZ DOMAIN-CONTAINING PROTEIN KCTD9"/>
    <property type="match status" value="1"/>
</dbReference>
<accession>A0ABW1S777</accession>
<dbReference type="Gene3D" id="2.160.20.80">
    <property type="entry name" value="E3 ubiquitin-protein ligase SopA"/>
    <property type="match status" value="1"/>
</dbReference>
<dbReference type="PANTHER" id="PTHR14136:SF17">
    <property type="entry name" value="BTB_POZ DOMAIN-CONTAINING PROTEIN KCTD9"/>
    <property type="match status" value="1"/>
</dbReference>
<feature type="chain" id="PRO_5046478779" evidence="1">
    <location>
        <begin position="21"/>
        <end position="167"/>
    </location>
</feature>
<comment type="caution">
    <text evidence="2">The sequence shown here is derived from an EMBL/GenBank/DDBJ whole genome shotgun (WGS) entry which is preliminary data.</text>
</comment>